<dbReference type="EMBL" id="JACHWR010000001">
    <property type="protein sequence ID" value="MBB3042288.1"/>
    <property type="molecule type" value="Genomic_DNA"/>
</dbReference>
<sequence length="400" mass="41783">MSQGSRIAVLGASVAGVAAAEAVRGAGFEGEVHLYDAQSVRPYDRPPLSKGLLSGTQEVDAIALRSDQDWADLDVDLRLGHAVRAVDADRTVTTDAATTTYDGVVVATGTRPRRAPFHISPEVRSHVLQTSGDALRLRADLGDANDVVIIGGGFVGLEVAAAVVALGKRCTVVEVSELPLGSAVGADVAGFVLDRHRAAGCELRLGARVRDVVPAGRGRAEVRLLDGGAVEADLVVLSIGVEPAADLLAATGLDLSDGVEVDGYCRTDLPGIYACGDVASSYSHLYGRRLRIAHWTTAREQGACAGANLVADLAGHAPAPFLHVPYVWSDQLDLKIQTVGRLLDGATTHVEHRDADSIVVAFRLGDDLVGGATINRARDAMLMRRTLSTALAESSKRVGA</sequence>
<dbReference type="InterPro" id="IPR016156">
    <property type="entry name" value="FAD/NAD-linked_Rdtase_dimer_sf"/>
</dbReference>
<organism evidence="7 8">
    <name type="scientific">Nocardioides soli</name>
    <dbReference type="NCBI Taxonomy" id="1036020"/>
    <lineage>
        <taxon>Bacteria</taxon>
        <taxon>Bacillati</taxon>
        <taxon>Actinomycetota</taxon>
        <taxon>Actinomycetes</taxon>
        <taxon>Propionibacteriales</taxon>
        <taxon>Nocardioidaceae</taxon>
        <taxon>Nocardioides</taxon>
    </lineage>
</organism>
<dbReference type="Gene3D" id="3.30.390.30">
    <property type="match status" value="1"/>
</dbReference>
<dbReference type="PANTHER" id="PTHR43557">
    <property type="entry name" value="APOPTOSIS-INDUCING FACTOR 1"/>
    <property type="match status" value="1"/>
</dbReference>
<dbReference type="Pfam" id="PF07992">
    <property type="entry name" value="Pyr_redox_2"/>
    <property type="match status" value="1"/>
</dbReference>
<dbReference type="SUPFAM" id="SSF51905">
    <property type="entry name" value="FAD/NAD(P)-binding domain"/>
    <property type="match status" value="1"/>
</dbReference>
<name>A0A7W4Z0X9_9ACTN</name>
<keyword evidence="4" id="KW-0560">Oxidoreductase</keyword>
<comment type="cofactor">
    <cofactor evidence="1">
        <name>FAD</name>
        <dbReference type="ChEBI" id="CHEBI:57692"/>
    </cofactor>
</comment>
<dbReference type="PANTHER" id="PTHR43557:SF2">
    <property type="entry name" value="RIESKE DOMAIN-CONTAINING PROTEIN-RELATED"/>
    <property type="match status" value="1"/>
</dbReference>
<dbReference type="InterPro" id="IPR028202">
    <property type="entry name" value="Reductase_C"/>
</dbReference>
<dbReference type="Proteomes" id="UP000589626">
    <property type="component" value="Unassembled WGS sequence"/>
</dbReference>
<evidence type="ECO:0000313" key="8">
    <source>
        <dbReference type="Proteomes" id="UP000589626"/>
    </source>
</evidence>
<dbReference type="InterPro" id="IPR023753">
    <property type="entry name" value="FAD/NAD-binding_dom"/>
</dbReference>
<accession>A0A7W4Z0X9</accession>
<keyword evidence="8" id="KW-1185">Reference proteome</keyword>
<dbReference type="AlphaFoldDB" id="A0A7W4Z0X9"/>
<evidence type="ECO:0000256" key="2">
    <source>
        <dbReference type="ARBA" id="ARBA00022630"/>
    </source>
</evidence>
<dbReference type="Pfam" id="PF14759">
    <property type="entry name" value="Reductase_C"/>
    <property type="match status" value="1"/>
</dbReference>
<evidence type="ECO:0000256" key="1">
    <source>
        <dbReference type="ARBA" id="ARBA00001974"/>
    </source>
</evidence>
<feature type="domain" description="FAD/NAD(P)-binding" evidence="5">
    <location>
        <begin position="6"/>
        <end position="302"/>
    </location>
</feature>
<dbReference type="InterPro" id="IPR036188">
    <property type="entry name" value="FAD/NAD-bd_sf"/>
</dbReference>
<evidence type="ECO:0000259" key="6">
    <source>
        <dbReference type="Pfam" id="PF14759"/>
    </source>
</evidence>
<comment type="caution">
    <text evidence="7">The sequence shown here is derived from an EMBL/GenBank/DDBJ whole genome shotgun (WGS) entry which is preliminary data.</text>
</comment>
<feature type="domain" description="Reductase C-terminal" evidence="6">
    <location>
        <begin position="326"/>
        <end position="391"/>
    </location>
</feature>
<evidence type="ECO:0000256" key="3">
    <source>
        <dbReference type="ARBA" id="ARBA00022827"/>
    </source>
</evidence>
<evidence type="ECO:0000259" key="5">
    <source>
        <dbReference type="Pfam" id="PF07992"/>
    </source>
</evidence>
<dbReference type="GO" id="GO:0016651">
    <property type="term" value="F:oxidoreductase activity, acting on NAD(P)H"/>
    <property type="evidence" value="ECO:0007669"/>
    <property type="project" value="TreeGrafter"/>
</dbReference>
<evidence type="ECO:0000313" key="7">
    <source>
        <dbReference type="EMBL" id="MBB3042288.1"/>
    </source>
</evidence>
<dbReference type="InterPro" id="IPR050446">
    <property type="entry name" value="FAD-oxidoreductase/Apoptosis"/>
</dbReference>
<dbReference type="PRINTS" id="PR00411">
    <property type="entry name" value="PNDRDTASEI"/>
</dbReference>
<dbReference type="Gene3D" id="3.50.50.60">
    <property type="entry name" value="FAD/NAD(P)-binding domain"/>
    <property type="match status" value="2"/>
</dbReference>
<gene>
    <name evidence="7" type="ORF">FHU40_002089</name>
</gene>
<dbReference type="RefSeq" id="WP_183592094.1">
    <property type="nucleotide sequence ID" value="NZ_JACHWR010000001.1"/>
</dbReference>
<keyword evidence="2" id="KW-0285">Flavoprotein</keyword>
<evidence type="ECO:0000256" key="4">
    <source>
        <dbReference type="ARBA" id="ARBA00023002"/>
    </source>
</evidence>
<reference evidence="7 8" key="1">
    <citation type="submission" date="2020-08" db="EMBL/GenBank/DDBJ databases">
        <title>Sequencing the genomes of 1000 actinobacteria strains.</title>
        <authorList>
            <person name="Klenk H.-P."/>
        </authorList>
    </citation>
    <scope>NUCLEOTIDE SEQUENCE [LARGE SCALE GENOMIC DNA]</scope>
    <source>
        <strain evidence="7 8">DSM 105498</strain>
    </source>
</reference>
<proteinExistence type="predicted"/>
<dbReference type="SUPFAM" id="SSF55424">
    <property type="entry name" value="FAD/NAD-linked reductases, dimerisation (C-terminal) domain"/>
    <property type="match status" value="1"/>
</dbReference>
<dbReference type="PRINTS" id="PR00368">
    <property type="entry name" value="FADPNR"/>
</dbReference>
<protein>
    <submittedName>
        <fullName evidence="7">NADPH-dependent 2,4-dienoyl-CoA reductase/sulfur reductase-like enzyme</fullName>
    </submittedName>
</protein>
<dbReference type="GO" id="GO:0005737">
    <property type="term" value="C:cytoplasm"/>
    <property type="evidence" value="ECO:0007669"/>
    <property type="project" value="TreeGrafter"/>
</dbReference>
<keyword evidence="3" id="KW-0274">FAD</keyword>